<dbReference type="SUPFAM" id="SSF51735">
    <property type="entry name" value="NAD(P)-binding Rossmann-fold domains"/>
    <property type="match status" value="1"/>
</dbReference>
<organism evidence="3 4">
    <name type="scientific">Sulfurospirillum tamanense</name>
    <dbReference type="NCBI Taxonomy" id="2813362"/>
    <lineage>
        <taxon>Bacteria</taxon>
        <taxon>Pseudomonadati</taxon>
        <taxon>Campylobacterota</taxon>
        <taxon>Epsilonproteobacteria</taxon>
        <taxon>Campylobacterales</taxon>
        <taxon>Sulfurospirillaceae</taxon>
        <taxon>Sulfurospirillum</taxon>
    </lineage>
</organism>
<dbReference type="PANTHER" id="PTHR42879:SF2">
    <property type="entry name" value="3-OXOACYL-[ACYL-CARRIER-PROTEIN] REDUCTASE FABG"/>
    <property type="match status" value="1"/>
</dbReference>
<gene>
    <name evidence="3" type="ORF">JWV37_08535</name>
</gene>
<dbReference type="PRINTS" id="PR00080">
    <property type="entry name" value="SDRFAMILY"/>
</dbReference>
<protein>
    <submittedName>
        <fullName evidence="3">SDR family oxidoreductase</fullName>
    </submittedName>
</protein>
<evidence type="ECO:0000256" key="2">
    <source>
        <dbReference type="RuleBase" id="RU000363"/>
    </source>
</evidence>
<accession>A0ABS2WT25</accession>
<name>A0ABS2WT25_9BACT</name>
<dbReference type="InterPro" id="IPR002347">
    <property type="entry name" value="SDR_fam"/>
</dbReference>
<reference evidence="3" key="1">
    <citation type="submission" date="2021-02" db="EMBL/GenBank/DDBJ databases">
        <title>Sulfurospirillum tamanensis sp. nov.</title>
        <authorList>
            <person name="Frolova A."/>
            <person name="Merkel A."/>
            <person name="Slobodkin A."/>
        </authorList>
    </citation>
    <scope>NUCLEOTIDE SEQUENCE</scope>
    <source>
        <strain evidence="3">T05b</strain>
    </source>
</reference>
<dbReference type="PRINTS" id="PR00081">
    <property type="entry name" value="GDHRDH"/>
</dbReference>
<dbReference type="EMBL" id="JAFHKK010000018">
    <property type="protein sequence ID" value="MBN2964826.1"/>
    <property type="molecule type" value="Genomic_DNA"/>
</dbReference>
<dbReference type="InterPro" id="IPR036291">
    <property type="entry name" value="NAD(P)-bd_dom_sf"/>
</dbReference>
<dbReference type="InterPro" id="IPR050259">
    <property type="entry name" value="SDR"/>
</dbReference>
<dbReference type="Proteomes" id="UP000703590">
    <property type="component" value="Unassembled WGS sequence"/>
</dbReference>
<evidence type="ECO:0000313" key="3">
    <source>
        <dbReference type="EMBL" id="MBN2964826.1"/>
    </source>
</evidence>
<dbReference type="RefSeq" id="WP_205459374.1">
    <property type="nucleotide sequence ID" value="NZ_JAFHKK010000018.1"/>
</dbReference>
<dbReference type="Pfam" id="PF00106">
    <property type="entry name" value="adh_short"/>
    <property type="match status" value="1"/>
</dbReference>
<dbReference type="CDD" id="cd05233">
    <property type="entry name" value="SDR_c"/>
    <property type="match status" value="1"/>
</dbReference>
<keyword evidence="4" id="KW-1185">Reference proteome</keyword>
<comment type="caution">
    <text evidence="3">The sequence shown here is derived from an EMBL/GenBank/DDBJ whole genome shotgun (WGS) entry which is preliminary data.</text>
</comment>
<reference evidence="3" key="2">
    <citation type="submission" date="2021-02" db="EMBL/GenBank/DDBJ databases">
        <authorList>
            <person name="Merkel A.Y."/>
        </authorList>
    </citation>
    <scope>NUCLEOTIDE SEQUENCE</scope>
    <source>
        <strain evidence="3">T05b</strain>
    </source>
</reference>
<dbReference type="Gene3D" id="3.40.50.720">
    <property type="entry name" value="NAD(P)-binding Rossmann-like Domain"/>
    <property type="match status" value="1"/>
</dbReference>
<dbReference type="PANTHER" id="PTHR42879">
    <property type="entry name" value="3-OXOACYL-(ACYL-CARRIER-PROTEIN) REDUCTASE"/>
    <property type="match status" value="1"/>
</dbReference>
<proteinExistence type="inferred from homology"/>
<comment type="similarity">
    <text evidence="1 2">Belongs to the short-chain dehydrogenases/reductases (SDR) family.</text>
</comment>
<evidence type="ECO:0000256" key="1">
    <source>
        <dbReference type="ARBA" id="ARBA00006484"/>
    </source>
</evidence>
<evidence type="ECO:0000313" key="4">
    <source>
        <dbReference type="Proteomes" id="UP000703590"/>
    </source>
</evidence>
<sequence length="224" mass="24127">MKTVLMSGGSGGIGSAIRATLEACGYCVVNIGRTQAEIVCDLQDAVGLEKALKTWLKTNTVDVLIHCAGVGVFEPHETLSAAKIKTLVDTNLTAPLVITSVCLRALCQTKGHVISIASVEATRHAKYSALYTATKSGLRDFGLCLFEEVRKQGVRVTTINPDMTKTPFFDTLHFEPSACEESYLLPQTLAQTVKHVLETKGVVTDITVRPQRVGIAKKTFTCKG</sequence>